<dbReference type="InterPro" id="IPR050109">
    <property type="entry name" value="HTH-type_TetR-like_transc_reg"/>
</dbReference>
<dbReference type="EMBL" id="JAUKPO010000017">
    <property type="protein sequence ID" value="MDO1449297.1"/>
    <property type="molecule type" value="Genomic_DNA"/>
</dbReference>
<evidence type="ECO:0000259" key="3">
    <source>
        <dbReference type="PROSITE" id="PS50977"/>
    </source>
</evidence>
<evidence type="ECO:0000256" key="1">
    <source>
        <dbReference type="ARBA" id="ARBA00023125"/>
    </source>
</evidence>
<dbReference type="Pfam" id="PF00440">
    <property type="entry name" value="TetR_N"/>
    <property type="match status" value="1"/>
</dbReference>
<dbReference type="RefSeq" id="WP_302040098.1">
    <property type="nucleotide sequence ID" value="NZ_JAUKPO010000017.1"/>
</dbReference>
<dbReference type="PROSITE" id="PS50977">
    <property type="entry name" value="HTH_TETR_2"/>
    <property type="match status" value="1"/>
</dbReference>
<accession>A0ABT8RB10</accession>
<dbReference type="Gene3D" id="1.10.357.10">
    <property type="entry name" value="Tetracycline Repressor, domain 2"/>
    <property type="match status" value="1"/>
</dbReference>
<evidence type="ECO:0000256" key="2">
    <source>
        <dbReference type="PROSITE-ProRule" id="PRU00335"/>
    </source>
</evidence>
<dbReference type="Proteomes" id="UP001168528">
    <property type="component" value="Unassembled WGS sequence"/>
</dbReference>
<organism evidence="4 5">
    <name type="scientific">Rhodocytophaga aerolata</name>
    <dbReference type="NCBI Taxonomy" id="455078"/>
    <lineage>
        <taxon>Bacteria</taxon>
        <taxon>Pseudomonadati</taxon>
        <taxon>Bacteroidota</taxon>
        <taxon>Cytophagia</taxon>
        <taxon>Cytophagales</taxon>
        <taxon>Rhodocytophagaceae</taxon>
        <taxon>Rhodocytophaga</taxon>
    </lineage>
</organism>
<proteinExistence type="predicted"/>
<evidence type="ECO:0000313" key="5">
    <source>
        <dbReference type="Proteomes" id="UP001168528"/>
    </source>
</evidence>
<keyword evidence="5" id="KW-1185">Reference proteome</keyword>
<dbReference type="Pfam" id="PF13972">
    <property type="entry name" value="TetR"/>
    <property type="match status" value="1"/>
</dbReference>
<dbReference type="InterPro" id="IPR001647">
    <property type="entry name" value="HTH_TetR"/>
</dbReference>
<dbReference type="InterPro" id="IPR009057">
    <property type="entry name" value="Homeodomain-like_sf"/>
</dbReference>
<feature type="domain" description="HTH tetR-type" evidence="3">
    <location>
        <begin position="1"/>
        <end position="61"/>
    </location>
</feature>
<dbReference type="PANTHER" id="PTHR30055">
    <property type="entry name" value="HTH-TYPE TRANSCRIPTIONAL REGULATOR RUTR"/>
    <property type="match status" value="1"/>
</dbReference>
<feature type="DNA-binding region" description="H-T-H motif" evidence="2">
    <location>
        <begin position="24"/>
        <end position="43"/>
    </location>
</feature>
<name>A0ABT8RB10_9BACT</name>
<keyword evidence="1 2" id="KW-0238">DNA-binding</keyword>
<dbReference type="InterPro" id="IPR025722">
    <property type="entry name" value="TetR"/>
</dbReference>
<sequence length="209" mass="24095">MKTEEKILAKALELFNERGVEYVGMRELAAILNMRVSNITYYFPTKDDLVYQLAVDLGVLNAQVFVHNPAITLEGFLHMLKAVYENQLRYKCLFLSVVHLMKQNKKIATRYQQTQTERFATLRLNLQTLVQSGELLLQDEKELEILLSTLSLVNRFWISEAQISYLHLAAAQQIHHYLLIISQLLLPYASQQGAAKLNLLLKNAEIEIF</sequence>
<dbReference type="SUPFAM" id="SSF46689">
    <property type="entry name" value="Homeodomain-like"/>
    <property type="match status" value="1"/>
</dbReference>
<dbReference type="PANTHER" id="PTHR30055:SF223">
    <property type="entry name" value="HTH-TYPE TRANSCRIPTIONAL REGULATOR UIDR"/>
    <property type="match status" value="1"/>
</dbReference>
<reference evidence="4" key="1">
    <citation type="submission" date="2023-07" db="EMBL/GenBank/DDBJ databases">
        <title>The genome sequence of Rhodocytophaga aerolata KACC 12507.</title>
        <authorList>
            <person name="Zhang X."/>
        </authorList>
    </citation>
    <scope>NUCLEOTIDE SEQUENCE</scope>
    <source>
        <strain evidence="4">KACC 12507</strain>
    </source>
</reference>
<evidence type="ECO:0000313" key="4">
    <source>
        <dbReference type="EMBL" id="MDO1449297.1"/>
    </source>
</evidence>
<comment type="caution">
    <text evidence="4">The sequence shown here is derived from an EMBL/GenBank/DDBJ whole genome shotgun (WGS) entry which is preliminary data.</text>
</comment>
<gene>
    <name evidence="4" type="ORF">Q0590_23675</name>
</gene>
<protein>
    <submittedName>
        <fullName evidence="4">TetR/AcrR family transcriptional regulator</fullName>
    </submittedName>
</protein>